<gene>
    <name evidence="1" type="ORF">PHLCEN_2v4645</name>
</gene>
<dbReference type="OrthoDB" id="2989199at2759"/>
<comment type="caution">
    <text evidence="1">The sequence shown here is derived from an EMBL/GenBank/DDBJ whole genome shotgun (WGS) entry which is preliminary data.</text>
</comment>
<dbReference type="AlphaFoldDB" id="A0A2R6PMW7"/>
<protein>
    <submittedName>
        <fullName evidence="1">Uncharacterized protein</fullName>
    </submittedName>
</protein>
<dbReference type="Proteomes" id="UP000186601">
    <property type="component" value="Unassembled WGS sequence"/>
</dbReference>
<proteinExistence type="predicted"/>
<evidence type="ECO:0000313" key="1">
    <source>
        <dbReference type="EMBL" id="PSR93750.1"/>
    </source>
</evidence>
<reference evidence="1 2" key="1">
    <citation type="submission" date="2018-02" db="EMBL/GenBank/DDBJ databases">
        <title>Genome sequence of the basidiomycete white-rot fungus Phlebia centrifuga.</title>
        <authorList>
            <person name="Granchi Z."/>
            <person name="Peng M."/>
            <person name="de Vries R.P."/>
            <person name="Hilden K."/>
            <person name="Makela M.R."/>
            <person name="Grigoriev I."/>
            <person name="Riley R."/>
        </authorList>
    </citation>
    <scope>NUCLEOTIDE SEQUENCE [LARGE SCALE GENOMIC DNA]</scope>
    <source>
        <strain evidence="1 2">FBCC195</strain>
    </source>
</reference>
<evidence type="ECO:0000313" key="2">
    <source>
        <dbReference type="Proteomes" id="UP000186601"/>
    </source>
</evidence>
<sequence length="84" mass="9595">MDVILESTAPRTQQLDVEAFIDAMEERARIFLDYPSDDEILLEMVSTRQYGNRQAARWQGVSVTPVDCSSRNIYHVSAERSTLT</sequence>
<organism evidence="1 2">
    <name type="scientific">Hermanssonia centrifuga</name>
    <dbReference type="NCBI Taxonomy" id="98765"/>
    <lineage>
        <taxon>Eukaryota</taxon>
        <taxon>Fungi</taxon>
        <taxon>Dikarya</taxon>
        <taxon>Basidiomycota</taxon>
        <taxon>Agaricomycotina</taxon>
        <taxon>Agaricomycetes</taxon>
        <taxon>Polyporales</taxon>
        <taxon>Meruliaceae</taxon>
        <taxon>Hermanssonia</taxon>
    </lineage>
</organism>
<dbReference type="EMBL" id="MLYV02000468">
    <property type="protein sequence ID" value="PSR93750.1"/>
    <property type="molecule type" value="Genomic_DNA"/>
</dbReference>
<accession>A0A2R6PMW7</accession>
<keyword evidence="2" id="KW-1185">Reference proteome</keyword>
<name>A0A2R6PMW7_9APHY</name>